<proteinExistence type="predicted"/>
<protein>
    <recommendedName>
        <fullName evidence="2">Helicase-associated domain-containing protein</fullName>
    </recommendedName>
</protein>
<sequence length="494" mass="56732">MARRRDGSRLSSMHAPRPTLIPYLISTTLFLAISTLILLPTTSSFGYWGLSMLRAYHGSRMVLRPPLSRATEHASFRRFSISTAMVTNSANVEVKLDKECGIDQRSRAIDLSYDSAIRCLRAYHALHGDLAIPRRYIVPTSDIVVTTNDKIDFPQEWHGRYLAETVYKMRWWQRHVRSQSQRVAELNELGFIWERLQSEWNLVVEALLTYKNVYGDLMVPLSFIVPHGDEYWPAATWGIGLGNIVYRIRSRQGFVAGNPERIDQLNGMDFVWDVSEYLFQKFVLALKIYRKDGRKSASPKNVRFNVLQVPSKFIIPPNEPWPEELHGYPLGDKCTAVRQKELYIKNSPERRKTLEELGFQFGGNTSVGWHTVMHAAAIYSQINGRILDVPQSFVVPSPPPPLGSTCSSSHDGADSDKWSLLHDDHWWPWSEYLWGFPLGQRLKDIRIKGMYLKGNNAKERIAQLDGLGFVWKPQMGRRTFQQPQPPRIQNSSDE</sequence>
<reference evidence="3" key="1">
    <citation type="submission" date="2021-01" db="EMBL/GenBank/DDBJ databases">
        <authorList>
            <person name="Corre E."/>
            <person name="Pelletier E."/>
            <person name="Niang G."/>
            <person name="Scheremetjew M."/>
            <person name="Finn R."/>
            <person name="Kale V."/>
            <person name="Holt S."/>
            <person name="Cochrane G."/>
            <person name="Meng A."/>
            <person name="Brown T."/>
            <person name="Cohen L."/>
        </authorList>
    </citation>
    <scope>NUCLEOTIDE SEQUENCE</scope>
    <source>
        <strain evidence="3">308</strain>
    </source>
</reference>
<dbReference type="InterPro" id="IPR005114">
    <property type="entry name" value="Helicase_assoc"/>
</dbReference>
<feature type="transmembrane region" description="Helical" evidence="1">
    <location>
        <begin position="20"/>
        <end position="39"/>
    </location>
</feature>
<evidence type="ECO:0000313" key="3">
    <source>
        <dbReference type="EMBL" id="CAD8904077.1"/>
    </source>
</evidence>
<feature type="domain" description="Helicase-associated" evidence="2">
    <location>
        <begin position="198"/>
        <end position="270"/>
    </location>
</feature>
<dbReference type="EMBL" id="HBFR01042787">
    <property type="protein sequence ID" value="CAD8904077.1"/>
    <property type="molecule type" value="Transcribed_RNA"/>
</dbReference>
<keyword evidence="1" id="KW-0812">Transmembrane</keyword>
<evidence type="ECO:0000256" key="1">
    <source>
        <dbReference type="SAM" id="Phobius"/>
    </source>
</evidence>
<keyword evidence="1" id="KW-0472">Membrane</keyword>
<dbReference type="PANTHER" id="PTHR37066">
    <property type="entry name" value="HELICASE-ASSOCIATED"/>
    <property type="match status" value="1"/>
</dbReference>
<dbReference type="PANTHER" id="PTHR37066:SF1">
    <property type="entry name" value="LNS2_PITP DOMAIN-CONTAINING PROTEIN"/>
    <property type="match status" value="1"/>
</dbReference>
<dbReference type="Pfam" id="PF03457">
    <property type="entry name" value="HA"/>
    <property type="match status" value="1"/>
</dbReference>
<evidence type="ECO:0000259" key="2">
    <source>
        <dbReference type="Pfam" id="PF03457"/>
    </source>
</evidence>
<name>A0A7S1G2X8_9STRA</name>
<accession>A0A7S1G2X8</accession>
<gene>
    <name evidence="3" type="ORF">CHYS00102_LOCUS31297</name>
</gene>
<dbReference type="AlphaFoldDB" id="A0A7S1G2X8"/>
<organism evidence="3">
    <name type="scientific">Corethron hystrix</name>
    <dbReference type="NCBI Taxonomy" id="216773"/>
    <lineage>
        <taxon>Eukaryota</taxon>
        <taxon>Sar</taxon>
        <taxon>Stramenopiles</taxon>
        <taxon>Ochrophyta</taxon>
        <taxon>Bacillariophyta</taxon>
        <taxon>Coscinodiscophyceae</taxon>
        <taxon>Corethrophycidae</taxon>
        <taxon>Corethrales</taxon>
        <taxon>Corethraceae</taxon>
        <taxon>Corethron</taxon>
    </lineage>
</organism>
<keyword evidence="1" id="KW-1133">Transmembrane helix</keyword>